<dbReference type="InterPro" id="IPR016036">
    <property type="entry name" value="Malonyl_transacylase_ACP-bd"/>
</dbReference>
<dbReference type="NCBIfam" id="TIGR00128">
    <property type="entry name" value="fabD"/>
    <property type="match status" value="1"/>
</dbReference>
<dbReference type="EC" id="2.3.1.39" evidence="2"/>
<dbReference type="InterPro" id="IPR004410">
    <property type="entry name" value="Malonyl_CoA-ACP_transAc_FabD"/>
</dbReference>
<gene>
    <name evidence="7" type="primary">baeE</name>
    <name evidence="7" type="ORF">MAMMFC1_04142</name>
</gene>
<dbReference type="InterPro" id="IPR014043">
    <property type="entry name" value="Acyl_transferase_dom"/>
</dbReference>
<dbReference type="InterPro" id="IPR014179">
    <property type="entry name" value="PfaD-like_TIM-barrel"/>
</dbReference>
<dbReference type="GO" id="GO:0006633">
    <property type="term" value="P:fatty acid biosynthetic process"/>
    <property type="evidence" value="ECO:0007669"/>
    <property type="project" value="TreeGrafter"/>
</dbReference>
<evidence type="ECO:0000259" key="6">
    <source>
        <dbReference type="SMART" id="SM00827"/>
    </source>
</evidence>
<dbReference type="Gene3D" id="3.40.366.10">
    <property type="entry name" value="Malonyl-Coenzyme A Acyl Carrier Protein, domain 2"/>
    <property type="match status" value="1"/>
</dbReference>
<comment type="catalytic activity">
    <reaction evidence="5">
        <text>holo-[ACP] + malonyl-CoA = malonyl-[ACP] + CoA</text>
        <dbReference type="Rhea" id="RHEA:41792"/>
        <dbReference type="Rhea" id="RHEA-COMP:9623"/>
        <dbReference type="Rhea" id="RHEA-COMP:9685"/>
        <dbReference type="ChEBI" id="CHEBI:57287"/>
        <dbReference type="ChEBI" id="CHEBI:57384"/>
        <dbReference type="ChEBI" id="CHEBI:64479"/>
        <dbReference type="ChEBI" id="CHEBI:78449"/>
        <dbReference type="EC" id="2.3.1.39"/>
    </reaction>
</comment>
<evidence type="ECO:0000256" key="3">
    <source>
        <dbReference type="ARBA" id="ARBA00022679"/>
    </source>
</evidence>
<protein>
    <recommendedName>
        <fullName evidence="2">[acyl-carrier-protein] S-malonyltransferase</fullName>
        <ecNumber evidence="2">2.3.1.39</ecNumber>
    </recommendedName>
</protein>
<dbReference type="SUPFAM" id="SSF52151">
    <property type="entry name" value="FabD/lysophospholipase-like"/>
    <property type="match status" value="1"/>
</dbReference>
<dbReference type="CDD" id="cd04742">
    <property type="entry name" value="NPD_FabD"/>
    <property type="match status" value="1"/>
</dbReference>
<evidence type="ECO:0000256" key="5">
    <source>
        <dbReference type="ARBA" id="ARBA00048462"/>
    </source>
</evidence>
<accession>A0A348AQS7</accession>
<feature type="domain" description="Malonyl-CoA:ACP transacylase (MAT)" evidence="6">
    <location>
        <begin position="5"/>
        <end position="303"/>
    </location>
</feature>
<keyword evidence="4" id="KW-0012">Acyltransferase</keyword>
<dbReference type="AlphaFoldDB" id="A0A348AQS7"/>
<dbReference type="RefSeq" id="WP_126310248.1">
    <property type="nucleotide sequence ID" value="NZ_AP018449.1"/>
</dbReference>
<dbReference type="InterPro" id="IPR016035">
    <property type="entry name" value="Acyl_Trfase/lysoPLipase"/>
</dbReference>
<evidence type="ECO:0000256" key="1">
    <source>
        <dbReference type="ARBA" id="ARBA00008217"/>
    </source>
</evidence>
<dbReference type="Proteomes" id="UP000276437">
    <property type="component" value="Chromosome"/>
</dbReference>
<keyword evidence="3" id="KW-0808">Transferase</keyword>
<evidence type="ECO:0000256" key="4">
    <source>
        <dbReference type="ARBA" id="ARBA00023315"/>
    </source>
</evidence>
<comment type="similarity">
    <text evidence="1">Belongs to the FabD family.</text>
</comment>
<proteinExistence type="inferred from homology"/>
<name>A0A348AQS7_9FIRM</name>
<dbReference type="InterPro" id="IPR049489">
    <property type="entry name" value="FabD-like_helical_ins"/>
</dbReference>
<keyword evidence="8" id="KW-1185">Reference proteome</keyword>
<reference evidence="7 8" key="1">
    <citation type="journal article" date="2018" name="Int. J. Syst. Evol. Microbiol.">
        <title>Methylomusa anaerophila gen. nov., sp. nov., an anaerobic methanol-utilizing bacterium isolated from a microbial fuel cell.</title>
        <authorList>
            <person name="Amano N."/>
            <person name="Yamamuro A."/>
            <person name="Miyahara M."/>
            <person name="Kouzuma A."/>
            <person name="Abe T."/>
            <person name="Watanabe K."/>
        </authorList>
    </citation>
    <scope>NUCLEOTIDE SEQUENCE [LARGE SCALE GENOMIC DNA]</scope>
    <source>
        <strain evidence="7 8">MMFC1</strain>
    </source>
</reference>
<dbReference type="KEGG" id="mana:MAMMFC1_04142"/>
<dbReference type="PANTHER" id="PTHR42681">
    <property type="entry name" value="MALONYL-COA-ACYL CARRIER PROTEIN TRANSACYLASE, MITOCHONDRIAL"/>
    <property type="match status" value="1"/>
</dbReference>
<dbReference type="SUPFAM" id="SSF55048">
    <property type="entry name" value="Probable ACP-binding domain of malonyl-CoA ACP transacylase"/>
    <property type="match status" value="1"/>
</dbReference>
<evidence type="ECO:0000313" key="7">
    <source>
        <dbReference type="EMBL" id="BBB93425.1"/>
    </source>
</evidence>
<organism evidence="7 8">
    <name type="scientific">Methylomusa anaerophila</name>
    <dbReference type="NCBI Taxonomy" id="1930071"/>
    <lineage>
        <taxon>Bacteria</taxon>
        <taxon>Bacillati</taxon>
        <taxon>Bacillota</taxon>
        <taxon>Negativicutes</taxon>
        <taxon>Selenomonadales</taxon>
        <taxon>Sporomusaceae</taxon>
        <taxon>Methylomusa</taxon>
    </lineage>
</organism>
<dbReference type="FunFam" id="3.30.70.250:FF:000001">
    <property type="entry name" value="Malonyl CoA-acyl carrier protein transacylase"/>
    <property type="match status" value="1"/>
</dbReference>
<dbReference type="NCBIfam" id="TIGR02814">
    <property type="entry name" value="pfaD_fam"/>
    <property type="match status" value="1"/>
</dbReference>
<dbReference type="Gene3D" id="3.30.70.250">
    <property type="entry name" value="Malonyl-CoA ACP transacylase, ACP-binding"/>
    <property type="match status" value="1"/>
</dbReference>
<dbReference type="InterPro" id="IPR013785">
    <property type="entry name" value="Aldolase_TIM"/>
</dbReference>
<dbReference type="Pfam" id="PF21607">
    <property type="entry name" value="FabD_helical_ins"/>
    <property type="match status" value="1"/>
</dbReference>
<dbReference type="GO" id="GO:0004314">
    <property type="term" value="F:[acyl-carrier-protein] S-malonyltransferase activity"/>
    <property type="evidence" value="ECO:0007669"/>
    <property type="project" value="UniProtKB-EC"/>
</dbReference>
<dbReference type="EMBL" id="AP018449">
    <property type="protein sequence ID" value="BBB93425.1"/>
    <property type="molecule type" value="Genomic_DNA"/>
</dbReference>
<dbReference type="OrthoDB" id="9805460at2"/>
<dbReference type="Gene3D" id="3.20.20.70">
    <property type="entry name" value="Aldolase class I"/>
    <property type="match status" value="1"/>
</dbReference>
<dbReference type="PANTHER" id="PTHR42681:SF1">
    <property type="entry name" value="MALONYL-COA-ACYL CARRIER PROTEIN TRANSACYLASE, MITOCHONDRIAL"/>
    <property type="match status" value="1"/>
</dbReference>
<dbReference type="InterPro" id="IPR050858">
    <property type="entry name" value="Mal-CoA-ACP_Trans/PKS_FabD"/>
</dbReference>
<dbReference type="InterPro" id="IPR001227">
    <property type="entry name" value="Ac_transferase_dom_sf"/>
</dbReference>
<dbReference type="SMART" id="SM00827">
    <property type="entry name" value="PKS_AT"/>
    <property type="match status" value="1"/>
</dbReference>
<dbReference type="Pfam" id="PF00698">
    <property type="entry name" value="Acyl_transf_1"/>
    <property type="match status" value="1"/>
</dbReference>
<dbReference type="SUPFAM" id="SSF51395">
    <property type="entry name" value="FMN-linked oxidoreductases"/>
    <property type="match status" value="1"/>
</dbReference>
<sequence length="755" mass="84486">MLSYLFPGQGSQVKGMGKDLFKKYEDLVKTADQILGYSIEELCVHDSKNLLGQTQYTQPALYTVNCLMYLNKIHENNLKPDFLAGHSLGEYCALFASEVFDFETGLKLVKKRGEIMSKAKEGGMAAVIGIDAEKVNEIIKQNQLENNIDIANLNSPYQIVISGAKKAIENAKTIFEASGAQMYIPLKVSGAFHSRMMTDARDEFAGFINDFKFSEPMIPVISNVTARPYEKTEIKNLLTEQITHSVKWTETIRYLMGKENFESEEVGPGNVLTKLVEKIISEAEPLYIEEEKKAEIATNADGNSAENNVQSFLGSDEFKKRYNLKFAYVTGAMYKGVASAPLVIEAAKNGMLSFFGTGGLSLNEVEKSIENIQANVNGITSYGMNFLHNPDNPSMEEKLVDLYLKYQIPNIEIAAFMNITPALARLRIKTLEKKGDSVVSKIKLIAKISRPEIAEACLRPVPEKIIQKLINEKQITQQEADLAKKYPIADDICAEADSGGHTDGAVAFALLPAIQKVRDDIVKEYEYKEKIHIGLAGGIGTPQAAAAAFMMGADFILTGSINQCTIEAGTSDEVKTILQDIDVHNTEYAPAGDMFEMGAKVQVAKKGILFPARANRLYELYRQYNSLEEIDAKTIKQLEEKYFGRTLQEIYEDCKRYWNEVDPWEIEKAEKNPKCKMAMIFKWYFGYSTRAALNGDIKEKVNFQIHCGPALGSFNQWVKGTQLESWKNRNVAKIGEKIMNSAAELFWEKLKTIKI</sequence>
<evidence type="ECO:0000313" key="8">
    <source>
        <dbReference type="Proteomes" id="UP000276437"/>
    </source>
</evidence>
<evidence type="ECO:0000256" key="2">
    <source>
        <dbReference type="ARBA" id="ARBA00013258"/>
    </source>
</evidence>
<dbReference type="GO" id="GO:0005829">
    <property type="term" value="C:cytosol"/>
    <property type="evidence" value="ECO:0007669"/>
    <property type="project" value="TreeGrafter"/>
</dbReference>